<evidence type="ECO:0000256" key="6">
    <source>
        <dbReference type="SAM" id="MobiDB-lite"/>
    </source>
</evidence>
<name>A0A1I1YG01_9BACT</name>
<dbReference type="InterPro" id="IPR041916">
    <property type="entry name" value="Anti_sigma_zinc_sf"/>
</dbReference>
<evidence type="ECO:0000256" key="4">
    <source>
        <dbReference type="ARBA" id="ARBA00022840"/>
    </source>
</evidence>
<evidence type="ECO:0000256" key="2">
    <source>
        <dbReference type="ARBA" id="ARBA00022741"/>
    </source>
</evidence>
<dbReference type="InterPro" id="IPR027383">
    <property type="entry name" value="Znf_put"/>
</dbReference>
<dbReference type="RefSeq" id="WP_096329936.1">
    <property type="nucleotide sequence ID" value="NZ_FOMX01000009.1"/>
</dbReference>
<dbReference type="PANTHER" id="PTHR43289">
    <property type="entry name" value="MITOGEN-ACTIVATED PROTEIN KINASE KINASE KINASE 20-RELATED"/>
    <property type="match status" value="1"/>
</dbReference>
<keyword evidence="9" id="KW-1185">Reference proteome</keyword>
<sequence length="938" mass="99986">MDCPDDSTFAAYLEGALTGTAVAGFEAHLDGCDACREALAALARVAVPPGPDEPESAAPRLRARGSTCGRYLVLDVRGAGGMGVVHTAYDPELDRKVALKLVRPQAFGGAAHLRERLTREARVLARISHPNVVPIYDVGEADGEVFIAMELVPGPTLARWQTEQPRPWRAIVDMYLQAARGLAHAHAAGVVHRDFKPGNALVGPDGRVRVVDFGLAVAGEAGPVEPPGRAASASLTATGALVGTPAYMAPEQWRGAAVDARSDQYSFCAALWEALAGAPYRLPDTTWRGPPAPEPAPAAGGGRAFPRWLRQVLLRGLADEPAARFPTMAALIDACERGLHRRRGTLLAGLGAVLAVVLAIFWTRGDPAPPQLCRDDPSRLAGVWDGEAARALRQGFHASNLPFAATVAATTVAALDAWAGRWHGERRAACEATRVYGHQTEAELARRTACLDERRAALRERVRLLQTGERDVVEAAVAIAHDLPEPAACRDPTALAPAGEGDDDDARRGRAEVDRAAALVQAGRFAAAEAGAEAAGATARVRGWPGLAAAAQRVVGEARQGLADAARAEEAWYQSLWAAEAARDDRAATRAWIGVAALLADDLARPDEARRAVAHARAAAARAGDDPLLGAELELAAALADRSSGDFHGANARLREAVAALTRHAEPADPRLLTALRQYGRSFFDLGQHEAAVVEYRRALALAEQHLGTDHPAVADLANNLGTTLLDLRDVAGAEAELRRALAIDLRVHGPLHLSTAAAFANLANFELVRGDFARAEQAYRATLQIYTRQPQPHPDAAKVAYNFSMLLINSQRAAEALTQLQWALQVQRETLGDDHPDTGAYLTGIGIAYTELGRPAEAVAPLEQAVALFERRPRDARYLAAARNELARALWDGGGDKARARSLAEQAAATFRETTESERMLREVETWLAAHPLPPRG</sequence>
<dbReference type="Gene3D" id="3.30.200.20">
    <property type="entry name" value="Phosphorylase Kinase, domain 1"/>
    <property type="match status" value="1"/>
</dbReference>
<organism evidence="8 9">
    <name type="scientific">Nannocystis exedens</name>
    <dbReference type="NCBI Taxonomy" id="54"/>
    <lineage>
        <taxon>Bacteria</taxon>
        <taxon>Pseudomonadati</taxon>
        <taxon>Myxococcota</taxon>
        <taxon>Polyangia</taxon>
        <taxon>Nannocystales</taxon>
        <taxon>Nannocystaceae</taxon>
        <taxon>Nannocystis</taxon>
    </lineage>
</organism>
<dbReference type="Gene3D" id="1.25.40.10">
    <property type="entry name" value="Tetratricopeptide repeat domain"/>
    <property type="match status" value="2"/>
</dbReference>
<evidence type="ECO:0000313" key="8">
    <source>
        <dbReference type="EMBL" id="SFE16870.1"/>
    </source>
</evidence>
<dbReference type="Gene3D" id="1.10.10.1320">
    <property type="entry name" value="Anti-sigma factor, zinc-finger domain"/>
    <property type="match status" value="1"/>
</dbReference>
<feature type="region of interest" description="Disordered" evidence="6">
    <location>
        <begin position="488"/>
        <end position="508"/>
    </location>
</feature>
<evidence type="ECO:0000256" key="3">
    <source>
        <dbReference type="ARBA" id="ARBA00022777"/>
    </source>
</evidence>
<dbReference type="STRING" id="54.SAMN02745121_03293"/>
<dbReference type="EMBL" id="FOMX01000009">
    <property type="protein sequence ID" value="SFE16870.1"/>
    <property type="molecule type" value="Genomic_DNA"/>
</dbReference>
<keyword evidence="3 8" id="KW-0418">Kinase</keyword>
<dbReference type="SMART" id="SM00028">
    <property type="entry name" value="TPR"/>
    <property type="match status" value="5"/>
</dbReference>
<keyword evidence="8" id="KW-0723">Serine/threonine-protein kinase</keyword>
<dbReference type="SUPFAM" id="SSF56112">
    <property type="entry name" value="Protein kinase-like (PK-like)"/>
    <property type="match status" value="1"/>
</dbReference>
<keyword evidence="1" id="KW-0808">Transferase</keyword>
<dbReference type="Pfam" id="PF13424">
    <property type="entry name" value="TPR_12"/>
    <property type="match status" value="2"/>
</dbReference>
<protein>
    <submittedName>
        <fullName evidence="8">Serine/threonine protein kinase</fullName>
    </submittedName>
</protein>
<dbReference type="PROSITE" id="PS50011">
    <property type="entry name" value="PROTEIN_KINASE_DOM"/>
    <property type="match status" value="1"/>
</dbReference>
<dbReference type="SUPFAM" id="SSF48452">
    <property type="entry name" value="TPR-like"/>
    <property type="match status" value="2"/>
</dbReference>
<proteinExistence type="predicted"/>
<dbReference type="InterPro" id="IPR000719">
    <property type="entry name" value="Prot_kinase_dom"/>
</dbReference>
<keyword evidence="5" id="KW-0802">TPR repeat</keyword>
<dbReference type="Gene3D" id="1.10.510.10">
    <property type="entry name" value="Transferase(Phosphotransferase) domain 1"/>
    <property type="match status" value="1"/>
</dbReference>
<evidence type="ECO:0000256" key="5">
    <source>
        <dbReference type="PROSITE-ProRule" id="PRU00339"/>
    </source>
</evidence>
<dbReference type="PANTHER" id="PTHR43289:SF6">
    <property type="entry name" value="SERINE_THREONINE-PROTEIN KINASE NEKL-3"/>
    <property type="match status" value="1"/>
</dbReference>
<dbReference type="Pfam" id="PF00069">
    <property type="entry name" value="Pkinase"/>
    <property type="match status" value="1"/>
</dbReference>
<evidence type="ECO:0000256" key="1">
    <source>
        <dbReference type="ARBA" id="ARBA00022679"/>
    </source>
</evidence>
<dbReference type="Proteomes" id="UP000199400">
    <property type="component" value="Unassembled WGS sequence"/>
</dbReference>
<gene>
    <name evidence="8" type="ORF">SAMN02745121_03293</name>
</gene>
<keyword evidence="4" id="KW-0067">ATP-binding</keyword>
<dbReference type="OrthoDB" id="9801841at2"/>
<feature type="domain" description="Protein kinase" evidence="7">
    <location>
        <begin position="71"/>
        <end position="339"/>
    </location>
</feature>
<keyword evidence="2" id="KW-0547">Nucleotide-binding</keyword>
<dbReference type="PROSITE" id="PS50005">
    <property type="entry name" value="TPR"/>
    <property type="match status" value="1"/>
</dbReference>
<dbReference type="Pfam" id="PF13490">
    <property type="entry name" value="zf-HC2"/>
    <property type="match status" value="1"/>
</dbReference>
<reference evidence="9" key="1">
    <citation type="submission" date="2016-10" db="EMBL/GenBank/DDBJ databases">
        <authorList>
            <person name="Varghese N."/>
            <person name="Submissions S."/>
        </authorList>
    </citation>
    <scope>NUCLEOTIDE SEQUENCE [LARGE SCALE GENOMIC DNA]</scope>
    <source>
        <strain evidence="9">ATCC 25963</strain>
    </source>
</reference>
<dbReference type="Pfam" id="PF13374">
    <property type="entry name" value="TPR_10"/>
    <property type="match status" value="1"/>
</dbReference>
<dbReference type="GO" id="GO:0004674">
    <property type="term" value="F:protein serine/threonine kinase activity"/>
    <property type="evidence" value="ECO:0007669"/>
    <property type="project" value="UniProtKB-KW"/>
</dbReference>
<evidence type="ECO:0000259" key="7">
    <source>
        <dbReference type="PROSITE" id="PS50011"/>
    </source>
</evidence>
<dbReference type="GO" id="GO:0005524">
    <property type="term" value="F:ATP binding"/>
    <property type="evidence" value="ECO:0007669"/>
    <property type="project" value="UniProtKB-KW"/>
</dbReference>
<dbReference type="AlphaFoldDB" id="A0A1I1YG01"/>
<dbReference type="InterPro" id="IPR019734">
    <property type="entry name" value="TPR_rpt"/>
</dbReference>
<feature type="repeat" description="TPR" evidence="5">
    <location>
        <begin position="673"/>
        <end position="706"/>
    </location>
</feature>
<accession>A0A1I1YG01</accession>
<dbReference type="InterPro" id="IPR011990">
    <property type="entry name" value="TPR-like_helical_dom_sf"/>
</dbReference>
<dbReference type="InterPro" id="IPR011009">
    <property type="entry name" value="Kinase-like_dom_sf"/>
</dbReference>
<evidence type="ECO:0000313" key="9">
    <source>
        <dbReference type="Proteomes" id="UP000199400"/>
    </source>
</evidence>
<dbReference type="CDD" id="cd14014">
    <property type="entry name" value="STKc_PknB_like"/>
    <property type="match status" value="1"/>
</dbReference>